<keyword evidence="2" id="KW-0238">DNA-binding</keyword>
<dbReference type="SUPFAM" id="SSF46785">
    <property type="entry name" value="Winged helix' DNA-binding domain"/>
    <property type="match status" value="1"/>
</dbReference>
<dbReference type="SMART" id="SM00420">
    <property type="entry name" value="HTH_DEOR"/>
    <property type="match status" value="1"/>
</dbReference>
<keyword evidence="6" id="KW-1185">Reference proteome</keyword>
<dbReference type="SUPFAM" id="SSF100950">
    <property type="entry name" value="NagB/RpiA/CoA transferase-like"/>
    <property type="match status" value="1"/>
</dbReference>
<dbReference type="InterPro" id="IPR011991">
    <property type="entry name" value="ArsR-like_HTH"/>
</dbReference>
<evidence type="ECO:0000256" key="2">
    <source>
        <dbReference type="ARBA" id="ARBA00023125"/>
    </source>
</evidence>
<dbReference type="EMBL" id="VEWJ01000013">
    <property type="protein sequence ID" value="TPF74264.1"/>
    <property type="molecule type" value="Genomic_DNA"/>
</dbReference>
<accession>A0A502BJL6</accession>
<evidence type="ECO:0000313" key="6">
    <source>
        <dbReference type="Proteomes" id="UP000315388"/>
    </source>
</evidence>
<dbReference type="InterPro" id="IPR001034">
    <property type="entry name" value="DeoR_HTH"/>
</dbReference>
<dbReference type="InterPro" id="IPR018356">
    <property type="entry name" value="Tscrpt_reg_HTH_DeoR_CS"/>
</dbReference>
<reference evidence="5 6" key="1">
    <citation type="journal article" date="2003" name="Int. J. Syst. Evol. Microbiol.">
        <title>Towards a standardized format for the description of a novel species (of an established genus): Ochrobactrum gallinifaecis sp. nov.</title>
        <authorList>
            <person name="Kampfer P."/>
            <person name="Buczolits S."/>
            <person name="Albrecht A."/>
            <person name="Busse H.J."/>
            <person name="Stackebrandt E."/>
        </authorList>
    </citation>
    <scope>NUCLEOTIDE SEQUENCE [LARGE SCALE GENOMIC DNA]</scope>
    <source>
        <strain evidence="5 6">ISO 196</strain>
    </source>
</reference>
<dbReference type="OrthoDB" id="9816363at2"/>
<dbReference type="CDD" id="cd00090">
    <property type="entry name" value="HTH_ARSR"/>
    <property type="match status" value="1"/>
</dbReference>
<dbReference type="Gene3D" id="3.40.50.1360">
    <property type="match status" value="1"/>
</dbReference>
<dbReference type="SMART" id="SM01134">
    <property type="entry name" value="DeoRC"/>
    <property type="match status" value="1"/>
</dbReference>
<evidence type="ECO:0000256" key="1">
    <source>
        <dbReference type="ARBA" id="ARBA00023015"/>
    </source>
</evidence>
<dbReference type="Pfam" id="PF00455">
    <property type="entry name" value="DeoRC"/>
    <property type="match status" value="1"/>
</dbReference>
<dbReference type="GO" id="GO:0003677">
    <property type="term" value="F:DNA binding"/>
    <property type="evidence" value="ECO:0007669"/>
    <property type="project" value="UniProtKB-KW"/>
</dbReference>
<evidence type="ECO:0000256" key="3">
    <source>
        <dbReference type="ARBA" id="ARBA00023163"/>
    </source>
</evidence>
<dbReference type="GO" id="GO:0003700">
    <property type="term" value="F:DNA-binding transcription factor activity"/>
    <property type="evidence" value="ECO:0007669"/>
    <property type="project" value="InterPro"/>
</dbReference>
<keyword evidence="3" id="KW-0804">Transcription</keyword>
<keyword evidence="1" id="KW-0805">Transcription regulation</keyword>
<dbReference type="InterPro" id="IPR036388">
    <property type="entry name" value="WH-like_DNA-bd_sf"/>
</dbReference>
<dbReference type="PANTHER" id="PTHR30363:SF55">
    <property type="entry name" value="HTH-TYPE TRANSCRIPTIONAL REGULATOR ULAR"/>
    <property type="match status" value="1"/>
</dbReference>
<dbReference type="AlphaFoldDB" id="A0A502BJL6"/>
<dbReference type="InterPro" id="IPR050313">
    <property type="entry name" value="Carb_Metab_HTH_regulators"/>
</dbReference>
<dbReference type="RefSeq" id="WP_140905971.1">
    <property type="nucleotide sequence ID" value="NZ_JBHTMD010000012.1"/>
</dbReference>
<dbReference type="PRINTS" id="PR00037">
    <property type="entry name" value="HTHLACR"/>
</dbReference>
<comment type="caution">
    <text evidence="5">The sequence shown here is derived from an EMBL/GenBank/DDBJ whole genome shotgun (WGS) entry which is preliminary data.</text>
</comment>
<dbReference type="PROSITE" id="PS51000">
    <property type="entry name" value="HTH_DEOR_2"/>
    <property type="match status" value="1"/>
</dbReference>
<dbReference type="Gene3D" id="1.10.10.10">
    <property type="entry name" value="Winged helix-like DNA-binding domain superfamily/Winged helix DNA-binding domain"/>
    <property type="match status" value="1"/>
</dbReference>
<proteinExistence type="predicted"/>
<feature type="domain" description="HTH deoR-type" evidence="4">
    <location>
        <begin position="3"/>
        <end position="58"/>
    </location>
</feature>
<dbReference type="Proteomes" id="UP000315388">
    <property type="component" value="Unassembled WGS sequence"/>
</dbReference>
<dbReference type="InterPro" id="IPR037171">
    <property type="entry name" value="NagB/RpiA_transferase-like"/>
</dbReference>
<name>A0A502BJL6_9HYPH</name>
<organism evidence="5 6">
    <name type="scientific">Brucella gallinifaecis</name>
    <dbReference type="NCBI Taxonomy" id="215590"/>
    <lineage>
        <taxon>Bacteria</taxon>
        <taxon>Pseudomonadati</taxon>
        <taxon>Pseudomonadota</taxon>
        <taxon>Alphaproteobacteria</taxon>
        <taxon>Hyphomicrobiales</taxon>
        <taxon>Brucellaceae</taxon>
        <taxon>Brucella/Ochrobactrum group</taxon>
        <taxon>Brucella</taxon>
    </lineage>
</organism>
<protein>
    <submittedName>
        <fullName evidence="5">DeoR/GlpR transcriptional regulator</fullName>
    </submittedName>
</protein>
<dbReference type="PROSITE" id="PS00894">
    <property type="entry name" value="HTH_DEOR_1"/>
    <property type="match status" value="1"/>
</dbReference>
<dbReference type="Pfam" id="PF08220">
    <property type="entry name" value="HTH_DeoR"/>
    <property type="match status" value="1"/>
</dbReference>
<evidence type="ECO:0000259" key="4">
    <source>
        <dbReference type="PROSITE" id="PS51000"/>
    </source>
</evidence>
<gene>
    <name evidence="5" type="ORF">FHY56_15030</name>
</gene>
<dbReference type="PANTHER" id="PTHR30363">
    <property type="entry name" value="HTH-TYPE TRANSCRIPTIONAL REGULATOR SRLR-RELATED"/>
    <property type="match status" value="1"/>
</dbReference>
<sequence>MNELERQEAILRILATSQFASVNDIVDLLDVSPATVRRDIAKLNEQGLIRKVHGGITTADNLSSASSRSKPYIENQVINVSQKEAIATAAAEYCNDGDTIFIHGGTTCSLFSRKLALKNLKVITNSVAVADTIWNSSTCNLHVLGGDLHREPAIFYSPQLWAEEFYVSRYFLGTLGIDDEGLLENNPLLVRVIDMVVGRASEVVVLADSSKFFARPRLRALTFNRISTLITDDGISDANAKMIEDAGVELIVCST</sequence>
<dbReference type="InterPro" id="IPR036390">
    <property type="entry name" value="WH_DNA-bd_sf"/>
</dbReference>
<evidence type="ECO:0000313" key="5">
    <source>
        <dbReference type="EMBL" id="TPF74264.1"/>
    </source>
</evidence>
<dbReference type="InterPro" id="IPR014036">
    <property type="entry name" value="DeoR-like_C"/>
</dbReference>